<dbReference type="NCBIfam" id="NF033652">
    <property type="entry name" value="LbtU_sider_porin"/>
    <property type="match status" value="1"/>
</dbReference>
<dbReference type="Proteomes" id="UP000809910">
    <property type="component" value="Unassembled WGS sequence"/>
</dbReference>
<keyword evidence="2" id="KW-1185">Reference proteome</keyword>
<evidence type="ECO:0000313" key="2">
    <source>
        <dbReference type="Proteomes" id="UP000809910"/>
    </source>
</evidence>
<evidence type="ECO:0000313" key="1">
    <source>
        <dbReference type="EMBL" id="MBL7525037.1"/>
    </source>
</evidence>
<organism evidence="1 2">
    <name type="scientific">Legionella bononiensis</name>
    <dbReference type="NCBI Taxonomy" id="2793102"/>
    <lineage>
        <taxon>Bacteria</taxon>
        <taxon>Pseudomonadati</taxon>
        <taxon>Pseudomonadota</taxon>
        <taxon>Gammaproteobacteria</taxon>
        <taxon>Legionellales</taxon>
        <taxon>Legionellaceae</taxon>
        <taxon>Legionella</taxon>
    </lineage>
</organism>
<proteinExistence type="predicted"/>
<name>A0ABS1W6P1_9GAMM</name>
<reference evidence="1 2" key="1">
    <citation type="submission" date="2020-12" db="EMBL/GenBank/DDBJ databases">
        <title>WGS of Legionella: environmental sample.</title>
        <authorList>
            <person name="Cristino S."/>
            <person name="Girolamini L."/>
            <person name="Salaris S."/>
            <person name="Pascale M.R."/>
            <person name="Mazzotta M."/>
            <person name="Orsini M."/>
            <person name="Grottola A."/>
        </authorList>
    </citation>
    <scope>NUCLEOTIDE SEQUENCE [LARGE SCALE GENOMIC DNA]</scope>
    <source>
        <strain evidence="1 2">30cs62</strain>
    </source>
</reference>
<accession>A0ABS1W6P1</accession>
<gene>
    <name evidence="1" type="ORF">I5282_00455</name>
</gene>
<sequence length="363" mass="41472">MHHLRNMAKLFLITGIILSVIMCSFITFADSADRLFDHKNFTYDGHIFFNATNSAAQGERYLLNQQLSNIKLGSEWLLTDWNKVNALLIYNTVPTPIAPSLYFEQLYDTFDLYPSQLFFETGKKWLTFGRYRNDLIYKPLTKALGQTNEVTTVLSYDDYAYANVSLFEPYSRIKSSSSPLYYNVNIGVHDAHFDVGGSYLRSFAETQLSQYNKGFGGFLSQRIRSDVPGFSGYVNLQNNTWSTYLTYVMALRPFDQGELSYNNKGAQPKAFSVQSANDLKIKNIPFKMIGFYDYSFQALALRLPKKRVGVGFSVIPYHFLSVQFQYFKDYGYPDKATASGLNRLVIGNSVKVNNFALQAIIHF</sequence>
<dbReference type="EMBL" id="JADWVN010000002">
    <property type="protein sequence ID" value="MBL7525037.1"/>
    <property type="molecule type" value="Genomic_DNA"/>
</dbReference>
<protein>
    <submittedName>
        <fullName evidence="1">LbtU family siderophore porin</fullName>
    </submittedName>
</protein>
<comment type="caution">
    <text evidence="1">The sequence shown here is derived from an EMBL/GenBank/DDBJ whole genome shotgun (WGS) entry which is preliminary data.</text>
</comment>